<sequence>MSVEPTAAQPRGPKPPIPLSIVTGFLGAGKTTLLNRILKDPLMADTAVIINEFGDIGLDHLLVDRADDGVLELSSGCLCCTIRGDLINTLEDLLRRLDNGRMEKLARVVIETTGLADPAPILHTVMLHPYLMLRYRLDSVVTLVDAVNGMSTLDEHVESVRQAAVADRLVLTKTDLLAGAEGQAALAALQARLRSLNPGAPQLLASQGEADAARLFNAGLYDPASKIPDVARWLNAEAYEPKPAHGHAHGHDHHHHHDHGKGHGHAHGHHDHDHDHDHDHHGHAHHGHHDHHHHGHDHDHGHHPHDVNRHDDKIRAFTLAASRPVPAAALEMFIDLLRSAHGPKLLRVKGIIRIAEDPERPVVIHGVQHVFHPPVTLPAWPDADRRSRLVFITSDLPEGFVRRLFDAFTGALQPDTPDAQAMTSNPLAISGFSPR</sequence>
<dbReference type="InterPro" id="IPR011629">
    <property type="entry name" value="CobW-like_C"/>
</dbReference>
<dbReference type="PANTHER" id="PTHR13748:SF62">
    <property type="entry name" value="COBW DOMAIN-CONTAINING PROTEIN"/>
    <property type="match status" value="1"/>
</dbReference>
<accession>A0A7X5JAN1</accession>
<dbReference type="SMART" id="SM00833">
    <property type="entry name" value="CobW_C"/>
    <property type="match status" value="1"/>
</dbReference>
<keyword evidence="1" id="KW-0547">Nucleotide-binding</keyword>
<dbReference type="GO" id="GO:0016787">
    <property type="term" value="F:hydrolase activity"/>
    <property type="evidence" value="ECO:0007669"/>
    <property type="project" value="UniProtKB-KW"/>
</dbReference>
<dbReference type="CDD" id="cd03112">
    <property type="entry name" value="CobW-like"/>
    <property type="match status" value="1"/>
</dbReference>
<feature type="compositionally biased region" description="Basic residues" evidence="7">
    <location>
        <begin position="281"/>
        <end position="295"/>
    </location>
</feature>
<dbReference type="PANTHER" id="PTHR13748">
    <property type="entry name" value="COBW-RELATED"/>
    <property type="match status" value="1"/>
</dbReference>
<dbReference type="Gene3D" id="3.40.50.300">
    <property type="entry name" value="P-loop containing nucleotide triphosphate hydrolases"/>
    <property type="match status" value="1"/>
</dbReference>
<dbReference type="SUPFAM" id="SSF52540">
    <property type="entry name" value="P-loop containing nucleoside triphosphate hydrolases"/>
    <property type="match status" value="1"/>
</dbReference>
<evidence type="ECO:0000256" key="1">
    <source>
        <dbReference type="ARBA" id="ARBA00022741"/>
    </source>
</evidence>
<protein>
    <submittedName>
        <fullName evidence="9">GTP-binding protein</fullName>
    </submittedName>
</protein>
<organism evidence="9 10">
    <name type="scientific">Pannonibacter tanglangensis</name>
    <dbReference type="NCBI Taxonomy" id="2750084"/>
    <lineage>
        <taxon>Bacteria</taxon>
        <taxon>Pseudomonadati</taxon>
        <taxon>Pseudomonadota</taxon>
        <taxon>Alphaproteobacteria</taxon>
        <taxon>Hyphomicrobiales</taxon>
        <taxon>Stappiaceae</taxon>
        <taxon>Pannonibacter</taxon>
    </lineage>
</organism>
<dbReference type="Pfam" id="PF02492">
    <property type="entry name" value="cobW"/>
    <property type="match status" value="1"/>
</dbReference>
<gene>
    <name evidence="9" type="ORF">GWI72_18205</name>
</gene>
<feature type="domain" description="CobW C-terminal" evidence="8">
    <location>
        <begin position="314"/>
        <end position="409"/>
    </location>
</feature>
<comment type="catalytic activity">
    <reaction evidence="6">
        <text>GTP + H2O = GDP + phosphate + H(+)</text>
        <dbReference type="Rhea" id="RHEA:19669"/>
        <dbReference type="ChEBI" id="CHEBI:15377"/>
        <dbReference type="ChEBI" id="CHEBI:15378"/>
        <dbReference type="ChEBI" id="CHEBI:37565"/>
        <dbReference type="ChEBI" id="CHEBI:43474"/>
        <dbReference type="ChEBI" id="CHEBI:58189"/>
    </reaction>
    <physiologicalReaction direction="left-to-right" evidence="6">
        <dbReference type="Rhea" id="RHEA:19670"/>
    </physiologicalReaction>
</comment>
<evidence type="ECO:0000256" key="3">
    <source>
        <dbReference type="ARBA" id="ARBA00023186"/>
    </source>
</evidence>
<evidence type="ECO:0000256" key="6">
    <source>
        <dbReference type="ARBA" id="ARBA00049117"/>
    </source>
</evidence>
<comment type="caution">
    <text evidence="9">The sequence shown here is derived from an EMBL/GenBank/DDBJ whole genome shotgun (WGS) entry which is preliminary data.</text>
</comment>
<reference evidence="10" key="1">
    <citation type="submission" date="2020-01" db="EMBL/GenBank/DDBJ databases">
        <authorList>
            <person name="Fang Y."/>
            <person name="Sun R."/>
            <person name="Nie L."/>
            <person name="He J."/>
            <person name="Hao L."/>
            <person name="Wang L."/>
            <person name="Su S."/>
            <person name="Lv E."/>
            <person name="Zhang Z."/>
            <person name="Xie R."/>
            <person name="Liu H."/>
        </authorList>
    </citation>
    <scope>NUCLEOTIDE SEQUENCE [LARGE SCALE GENOMIC DNA]</scope>
    <source>
        <strain evidence="10">XCT-53</strain>
    </source>
</reference>
<name>A0A7X5JAN1_9HYPH</name>
<comment type="function">
    <text evidence="5">Zinc chaperone that directly transfers zinc cofactor to target proteins, thereby activating them. Zinc is transferred from the CXCC motif in the GTPase domain to the zinc binding site in target proteins in a process requiring GTP hydrolysis.</text>
</comment>
<dbReference type="Gene3D" id="3.30.1220.10">
    <property type="entry name" value="CobW-like, C-terminal domain"/>
    <property type="match status" value="1"/>
</dbReference>
<dbReference type="SUPFAM" id="SSF90002">
    <property type="entry name" value="Hypothetical protein YjiA, C-terminal domain"/>
    <property type="match status" value="1"/>
</dbReference>
<dbReference type="Pfam" id="PF07683">
    <property type="entry name" value="CobW_C"/>
    <property type="match status" value="1"/>
</dbReference>
<keyword evidence="2" id="KW-0378">Hydrolase</keyword>
<dbReference type="Proteomes" id="UP000586722">
    <property type="component" value="Unassembled WGS sequence"/>
</dbReference>
<dbReference type="EMBL" id="JAABLQ010000003">
    <property type="protein sequence ID" value="NBN80217.1"/>
    <property type="molecule type" value="Genomic_DNA"/>
</dbReference>
<feature type="compositionally biased region" description="Basic and acidic residues" evidence="7">
    <location>
        <begin position="296"/>
        <end position="308"/>
    </location>
</feature>
<evidence type="ECO:0000256" key="5">
    <source>
        <dbReference type="ARBA" id="ARBA00045658"/>
    </source>
</evidence>
<evidence type="ECO:0000256" key="2">
    <source>
        <dbReference type="ARBA" id="ARBA00022801"/>
    </source>
</evidence>
<dbReference type="GO" id="GO:0000166">
    <property type="term" value="F:nucleotide binding"/>
    <property type="evidence" value="ECO:0007669"/>
    <property type="project" value="UniProtKB-KW"/>
</dbReference>
<keyword evidence="10" id="KW-1185">Reference proteome</keyword>
<evidence type="ECO:0000256" key="4">
    <source>
        <dbReference type="ARBA" id="ARBA00034320"/>
    </source>
</evidence>
<evidence type="ECO:0000313" key="9">
    <source>
        <dbReference type="EMBL" id="NBN80217.1"/>
    </source>
</evidence>
<dbReference type="InterPro" id="IPR051316">
    <property type="entry name" value="Zinc-reg_GTPase_activator"/>
</dbReference>
<dbReference type="RefSeq" id="WP_161709563.1">
    <property type="nucleotide sequence ID" value="NZ_JAABLQ010000003.1"/>
</dbReference>
<feature type="compositionally biased region" description="Basic residues" evidence="7">
    <location>
        <begin position="244"/>
        <end position="269"/>
    </location>
</feature>
<comment type="similarity">
    <text evidence="4">Belongs to the SIMIBI class G3E GTPase family. ZNG1 subfamily.</text>
</comment>
<dbReference type="AlphaFoldDB" id="A0A7X5JAN1"/>
<feature type="compositionally biased region" description="Basic and acidic residues" evidence="7">
    <location>
        <begin position="270"/>
        <end position="280"/>
    </location>
</feature>
<dbReference type="InterPro" id="IPR003495">
    <property type="entry name" value="CobW/HypB/UreG_nucleotide-bd"/>
</dbReference>
<dbReference type="GO" id="GO:0005737">
    <property type="term" value="C:cytoplasm"/>
    <property type="evidence" value="ECO:0007669"/>
    <property type="project" value="TreeGrafter"/>
</dbReference>
<dbReference type="InterPro" id="IPR036627">
    <property type="entry name" value="CobW-likC_sf"/>
</dbReference>
<proteinExistence type="inferred from homology"/>
<evidence type="ECO:0000259" key="8">
    <source>
        <dbReference type="SMART" id="SM00833"/>
    </source>
</evidence>
<dbReference type="InterPro" id="IPR027417">
    <property type="entry name" value="P-loop_NTPase"/>
</dbReference>
<keyword evidence="3" id="KW-0143">Chaperone</keyword>
<evidence type="ECO:0000313" key="10">
    <source>
        <dbReference type="Proteomes" id="UP000586722"/>
    </source>
</evidence>
<evidence type="ECO:0000256" key="7">
    <source>
        <dbReference type="SAM" id="MobiDB-lite"/>
    </source>
</evidence>
<feature type="region of interest" description="Disordered" evidence="7">
    <location>
        <begin position="242"/>
        <end position="308"/>
    </location>
</feature>